<name>A0A9N9TRN3_PHYSR</name>
<dbReference type="PANTHER" id="PTHR48043:SF114">
    <property type="entry name" value="IP04436P-RELATED"/>
    <property type="match status" value="1"/>
</dbReference>
<keyword evidence="7" id="KW-1185">Reference proteome</keyword>
<protein>
    <recommendedName>
        <fullName evidence="5">UDP-glucuronosyltransferase</fullName>
        <ecNumber evidence="5">2.4.1.17</ecNumber>
    </recommendedName>
</protein>
<dbReference type="PANTHER" id="PTHR48043">
    <property type="entry name" value="EG:EG0003.4 PROTEIN-RELATED"/>
    <property type="match status" value="1"/>
</dbReference>
<dbReference type="Proteomes" id="UP001153712">
    <property type="component" value="Chromosome 7"/>
</dbReference>
<dbReference type="AlphaFoldDB" id="A0A9N9TRN3"/>
<dbReference type="Pfam" id="PF00201">
    <property type="entry name" value="UDPGT"/>
    <property type="match status" value="1"/>
</dbReference>
<dbReference type="Gene3D" id="3.40.50.2000">
    <property type="entry name" value="Glycogen Phosphorylase B"/>
    <property type="match status" value="1"/>
</dbReference>
<organism evidence="6 7">
    <name type="scientific">Phyllotreta striolata</name>
    <name type="common">Striped flea beetle</name>
    <name type="synonym">Crioceris striolata</name>
    <dbReference type="NCBI Taxonomy" id="444603"/>
    <lineage>
        <taxon>Eukaryota</taxon>
        <taxon>Metazoa</taxon>
        <taxon>Ecdysozoa</taxon>
        <taxon>Arthropoda</taxon>
        <taxon>Hexapoda</taxon>
        <taxon>Insecta</taxon>
        <taxon>Pterygota</taxon>
        <taxon>Neoptera</taxon>
        <taxon>Endopterygota</taxon>
        <taxon>Coleoptera</taxon>
        <taxon>Polyphaga</taxon>
        <taxon>Cucujiformia</taxon>
        <taxon>Chrysomeloidea</taxon>
        <taxon>Chrysomelidae</taxon>
        <taxon>Galerucinae</taxon>
        <taxon>Alticini</taxon>
        <taxon>Phyllotreta</taxon>
    </lineage>
</organism>
<dbReference type="GO" id="GO:0016020">
    <property type="term" value="C:membrane"/>
    <property type="evidence" value="ECO:0007669"/>
    <property type="project" value="UniProtKB-SubCell"/>
</dbReference>
<feature type="signal peptide" evidence="5">
    <location>
        <begin position="1"/>
        <end position="19"/>
    </location>
</feature>
<comment type="similarity">
    <text evidence="1 4">Belongs to the UDP-glycosyltransferase family.</text>
</comment>
<dbReference type="EC" id="2.4.1.17" evidence="5"/>
<keyword evidence="5" id="KW-0472">Membrane</keyword>
<dbReference type="FunFam" id="3.40.50.2000:FF:000050">
    <property type="entry name" value="UDP-glucuronosyltransferase"/>
    <property type="match status" value="1"/>
</dbReference>
<reference evidence="6" key="1">
    <citation type="submission" date="2022-01" db="EMBL/GenBank/DDBJ databases">
        <authorList>
            <person name="King R."/>
        </authorList>
    </citation>
    <scope>NUCLEOTIDE SEQUENCE</scope>
</reference>
<evidence type="ECO:0000313" key="6">
    <source>
        <dbReference type="EMBL" id="CAG9863750.1"/>
    </source>
</evidence>
<keyword evidence="5" id="KW-0732">Signal</keyword>
<dbReference type="PROSITE" id="PS00375">
    <property type="entry name" value="UDPGT"/>
    <property type="match status" value="1"/>
</dbReference>
<accession>A0A9N9TRN3</accession>
<evidence type="ECO:0000256" key="3">
    <source>
        <dbReference type="ARBA" id="ARBA00022679"/>
    </source>
</evidence>
<dbReference type="SUPFAM" id="SSF53756">
    <property type="entry name" value="UDP-Glycosyltransferase/glycogen phosphorylase"/>
    <property type="match status" value="1"/>
</dbReference>
<evidence type="ECO:0000256" key="1">
    <source>
        <dbReference type="ARBA" id="ARBA00009995"/>
    </source>
</evidence>
<proteinExistence type="inferred from homology"/>
<dbReference type="InterPro" id="IPR002213">
    <property type="entry name" value="UDP_glucos_trans"/>
</dbReference>
<sequence length="513" mass="58842">MNLYVLFVSALFAFNSIDCLNILAVMPHMGKSHQLVFEPLFKKLVENGHSLTLITRYPQKKPVPNWTDINISNVEYNSTEIVTFDSLTGTRLDRYLCSKLLASFAYITCEEGLSHPNYLNFLKTDQHFDLVLIETFNTNCFMGVAKKFKVPIIGIHSGEWMPWLHGMFSRTNNPSYVSDHFLGHSDSMSFLERVENTIFFFINQFVYDMFLARQGKQLSKDITGVDLEEDMMKNISLLLINTHFTLNSKLPLSPNSIEIGGIHVINQPINPLPKDLKKFIEEAKHGVIYMSLGSTIRGDSLPEEKKRAFLNAFSRLKQRVVWKWEGEMTGKTPNVLIYRWTPQRDVLCHPNVKAYIGHSGILGVMEAVDCSKPILLLPLFGDQFTNAINIQRNGGGIMLHWNSTNEDAIYDTLQKLLSPKFEKSAKDLSSRFKDRPLAPMETALYWIHYVSRHKGAPFMKTAAVDMPFYQHYLLDVIGFLLVIFLTSFYVIYKSTKCTLKLLCKRPHQKIKKS</sequence>
<keyword evidence="2 4" id="KW-0328">Glycosyltransferase</keyword>
<dbReference type="InterPro" id="IPR035595">
    <property type="entry name" value="UDP_glycos_trans_CS"/>
</dbReference>
<keyword evidence="5" id="KW-1133">Transmembrane helix</keyword>
<dbReference type="EMBL" id="OU900100">
    <property type="protein sequence ID" value="CAG9863750.1"/>
    <property type="molecule type" value="Genomic_DNA"/>
</dbReference>
<evidence type="ECO:0000256" key="5">
    <source>
        <dbReference type="RuleBase" id="RU362059"/>
    </source>
</evidence>
<dbReference type="OrthoDB" id="5835829at2759"/>
<comment type="subcellular location">
    <subcellularLocation>
        <location evidence="5">Membrane</location>
        <topology evidence="5">Single-pass membrane protein</topology>
    </subcellularLocation>
</comment>
<dbReference type="GO" id="GO:0015020">
    <property type="term" value="F:glucuronosyltransferase activity"/>
    <property type="evidence" value="ECO:0007669"/>
    <property type="project" value="UniProtKB-EC"/>
</dbReference>
<evidence type="ECO:0000256" key="2">
    <source>
        <dbReference type="ARBA" id="ARBA00022676"/>
    </source>
</evidence>
<dbReference type="InterPro" id="IPR050271">
    <property type="entry name" value="UDP-glycosyltransferase"/>
</dbReference>
<keyword evidence="3 4" id="KW-0808">Transferase</keyword>
<feature type="chain" id="PRO_5040529137" description="UDP-glucuronosyltransferase" evidence="5">
    <location>
        <begin position="20"/>
        <end position="513"/>
    </location>
</feature>
<evidence type="ECO:0000256" key="4">
    <source>
        <dbReference type="RuleBase" id="RU003718"/>
    </source>
</evidence>
<keyword evidence="5" id="KW-0812">Transmembrane</keyword>
<evidence type="ECO:0000313" key="7">
    <source>
        <dbReference type="Proteomes" id="UP001153712"/>
    </source>
</evidence>
<feature type="transmembrane region" description="Helical" evidence="5">
    <location>
        <begin position="472"/>
        <end position="492"/>
    </location>
</feature>
<dbReference type="CDD" id="cd03784">
    <property type="entry name" value="GT1_Gtf-like"/>
    <property type="match status" value="1"/>
</dbReference>
<gene>
    <name evidence="6" type="ORF">PHYEVI_LOCUS10034</name>
</gene>
<comment type="catalytic activity">
    <reaction evidence="5">
        <text>glucuronate acceptor + UDP-alpha-D-glucuronate = acceptor beta-D-glucuronoside + UDP + H(+)</text>
        <dbReference type="Rhea" id="RHEA:21032"/>
        <dbReference type="ChEBI" id="CHEBI:15378"/>
        <dbReference type="ChEBI" id="CHEBI:58052"/>
        <dbReference type="ChEBI" id="CHEBI:58223"/>
        <dbReference type="ChEBI" id="CHEBI:132367"/>
        <dbReference type="ChEBI" id="CHEBI:132368"/>
        <dbReference type="EC" id="2.4.1.17"/>
    </reaction>
</comment>